<accession>A0A167QZW1</accession>
<dbReference type="GO" id="GO:0000272">
    <property type="term" value="P:polysaccharide catabolic process"/>
    <property type="evidence" value="ECO:0007669"/>
    <property type="project" value="UniProtKB-KW"/>
</dbReference>
<evidence type="ECO:0000256" key="1">
    <source>
        <dbReference type="ARBA" id="ARBA00000382"/>
    </source>
</evidence>
<dbReference type="SUPFAM" id="SSF51445">
    <property type="entry name" value="(Trans)glycosidases"/>
    <property type="match status" value="1"/>
</dbReference>
<keyword evidence="12" id="KW-0325">Glycoprotein</keyword>
<keyword evidence="10 20" id="KW-0378">Hydrolase</keyword>
<evidence type="ECO:0000313" key="21">
    <source>
        <dbReference type="Proteomes" id="UP000076738"/>
    </source>
</evidence>
<evidence type="ECO:0000313" key="20">
    <source>
        <dbReference type="EMBL" id="KZP00417.1"/>
    </source>
</evidence>
<keyword evidence="6" id="KW-1003">Cell membrane</keyword>
<reference evidence="20 21" key="1">
    <citation type="journal article" date="2016" name="Mol. Biol. Evol.">
        <title>Comparative Genomics of Early-Diverging Mushroom-Forming Fungi Provides Insights into the Origins of Lignocellulose Decay Capabilities.</title>
        <authorList>
            <person name="Nagy L.G."/>
            <person name="Riley R."/>
            <person name="Tritt A."/>
            <person name="Adam C."/>
            <person name="Daum C."/>
            <person name="Floudas D."/>
            <person name="Sun H."/>
            <person name="Yadav J.S."/>
            <person name="Pangilinan J."/>
            <person name="Larsson K.H."/>
            <person name="Matsuura K."/>
            <person name="Barry K."/>
            <person name="Labutti K."/>
            <person name="Kuo R."/>
            <person name="Ohm R.A."/>
            <person name="Bhattacharya S.S."/>
            <person name="Shirouzu T."/>
            <person name="Yoshinaga Y."/>
            <person name="Martin F.M."/>
            <person name="Grigoriev I.V."/>
            <person name="Hibbett D.S."/>
        </authorList>
    </citation>
    <scope>NUCLEOTIDE SEQUENCE [LARGE SCALE GENOMIC DNA]</scope>
    <source>
        <strain evidence="20 21">TUFC12733</strain>
    </source>
</reference>
<keyword evidence="13" id="KW-0119">Carbohydrate metabolism</keyword>
<dbReference type="Pfam" id="PF00332">
    <property type="entry name" value="Glyco_hydro_17"/>
    <property type="match status" value="1"/>
</dbReference>
<evidence type="ECO:0000256" key="5">
    <source>
        <dbReference type="ARBA" id="ARBA00012780"/>
    </source>
</evidence>
<dbReference type="PANTHER" id="PTHR16631:SF17">
    <property type="entry name" value="GLUCAN ENDO-1,3-BETA-GLUCOSIDASE BTGC"/>
    <property type="match status" value="1"/>
</dbReference>
<evidence type="ECO:0000256" key="13">
    <source>
        <dbReference type="ARBA" id="ARBA00023277"/>
    </source>
</evidence>
<evidence type="ECO:0000256" key="18">
    <source>
        <dbReference type="ARBA" id="ARBA00043078"/>
    </source>
</evidence>
<evidence type="ECO:0000256" key="9">
    <source>
        <dbReference type="ARBA" id="ARBA00022729"/>
    </source>
</evidence>
<dbReference type="OrthoDB" id="68336at2759"/>
<evidence type="ECO:0000256" key="3">
    <source>
        <dbReference type="ARBA" id="ARBA00004401"/>
    </source>
</evidence>
<comment type="catalytic activity">
    <reaction evidence="1">
        <text>Hydrolysis of (1-&gt;3)-beta-D-glucosidic linkages in (1-&gt;3)-beta-D-glucans.</text>
        <dbReference type="EC" id="3.2.1.39"/>
    </reaction>
</comment>
<dbReference type="GO" id="GO:0005886">
    <property type="term" value="C:plasma membrane"/>
    <property type="evidence" value="ECO:0007669"/>
    <property type="project" value="UniProtKB-SubCell"/>
</dbReference>
<evidence type="ECO:0000256" key="8">
    <source>
        <dbReference type="ARBA" id="ARBA00022525"/>
    </source>
</evidence>
<evidence type="ECO:0000256" key="4">
    <source>
        <dbReference type="ARBA" id="ARBA00008773"/>
    </source>
</evidence>
<dbReference type="InterPro" id="IPR050732">
    <property type="entry name" value="Beta-glucan_modifiers"/>
</dbReference>
<evidence type="ECO:0000256" key="15">
    <source>
        <dbReference type="ARBA" id="ARBA00023326"/>
    </source>
</evidence>
<comment type="similarity">
    <text evidence="4 19">Belongs to the glycosyl hydrolase 17 family.</text>
</comment>
<evidence type="ECO:0000256" key="12">
    <source>
        <dbReference type="ARBA" id="ARBA00023180"/>
    </source>
</evidence>
<sequence>MGVVTFSDPADLSTYVPDARLHNSFYGLGYVPYGAYEPDCQITQNNVTEDIVLLSQLTTRVRMYSAECEQDRMVLQAIRLTGVDLQVYLALNLTGNNTGFYDQATEIANSLLTYRTDLVAGVLVGDQFISTYLAENNSTDPNSAAGQTAAGYVTSEISSMRATTSMLNLSEPVRVGTADGGDVFTLSLLQKVDFAMASVMPWRNNVSVEGAAQWTTTFFKDYALSTSQATSNDPAMYIGETGWPSSSLSQQNASSPATLGALQTYLDTFVCSSNTNGTGYFWYEAFDEQWREEMYGGAEGGWGLFTSGKQLKNITLPSCSHS</sequence>
<dbReference type="PANTHER" id="PTHR16631">
    <property type="entry name" value="GLUCAN 1,3-BETA-GLUCOSIDASE"/>
    <property type="match status" value="1"/>
</dbReference>
<gene>
    <name evidence="20" type="ORF">CALVIDRAFT_476111</name>
</gene>
<dbReference type="EC" id="3.2.1.39" evidence="5"/>
<evidence type="ECO:0000256" key="7">
    <source>
        <dbReference type="ARBA" id="ARBA00022512"/>
    </source>
</evidence>
<name>A0A167QZW1_CALVF</name>
<dbReference type="Gene3D" id="3.20.20.80">
    <property type="entry name" value="Glycosidases"/>
    <property type="match status" value="1"/>
</dbReference>
<protein>
    <recommendedName>
        <fullName evidence="5">glucan endo-1,3-beta-D-glucosidase</fullName>
        <ecNumber evidence="5">3.2.1.39</ecNumber>
    </recommendedName>
    <alternativeName>
        <fullName evidence="18">Endo-1,3-beta-glucanase btgC</fullName>
    </alternativeName>
    <alternativeName>
        <fullName evidence="17">Laminarinase btgC</fullName>
    </alternativeName>
</protein>
<evidence type="ECO:0000256" key="19">
    <source>
        <dbReference type="RuleBase" id="RU004335"/>
    </source>
</evidence>
<comment type="subcellular location">
    <subcellularLocation>
        <location evidence="3">Cell membrane</location>
        <topology evidence="3">Single-pass type II membrane protein</topology>
    </subcellularLocation>
    <subcellularLocation>
        <location evidence="2">Secreted</location>
        <location evidence="2">Cell wall</location>
    </subcellularLocation>
</comment>
<keyword evidence="11" id="KW-0472">Membrane</keyword>
<evidence type="ECO:0000256" key="11">
    <source>
        <dbReference type="ARBA" id="ARBA00023136"/>
    </source>
</evidence>
<evidence type="ECO:0000256" key="10">
    <source>
        <dbReference type="ARBA" id="ARBA00022801"/>
    </source>
</evidence>
<proteinExistence type="inferred from homology"/>
<dbReference type="Proteomes" id="UP000076738">
    <property type="component" value="Unassembled WGS sequence"/>
</dbReference>
<keyword evidence="14" id="KW-0961">Cell wall biogenesis/degradation</keyword>
<dbReference type="GO" id="GO:0042973">
    <property type="term" value="F:glucan endo-1,3-beta-D-glucosidase activity"/>
    <property type="evidence" value="ECO:0007669"/>
    <property type="project" value="UniProtKB-EC"/>
</dbReference>
<dbReference type="GO" id="GO:0009277">
    <property type="term" value="C:fungal-type cell wall"/>
    <property type="evidence" value="ECO:0007669"/>
    <property type="project" value="TreeGrafter"/>
</dbReference>
<organism evidence="20 21">
    <name type="scientific">Calocera viscosa (strain TUFC12733)</name>
    <dbReference type="NCBI Taxonomy" id="1330018"/>
    <lineage>
        <taxon>Eukaryota</taxon>
        <taxon>Fungi</taxon>
        <taxon>Dikarya</taxon>
        <taxon>Basidiomycota</taxon>
        <taxon>Agaricomycotina</taxon>
        <taxon>Dacrymycetes</taxon>
        <taxon>Dacrymycetales</taxon>
        <taxon>Dacrymycetaceae</taxon>
        <taxon>Calocera</taxon>
    </lineage>
</organism>
<dbReference type="EMBL" id="KV417269">
    <property type="protein sequence ID" value="KZP00417.1"/>
    <property type="molecule type" value="Genomic_DNA"/>
</dbReference>
<dbReference type="InterPro" id="IPR000490">
    <property type="entry name" value="Glyco_hydro_17"/>
</dbReference>
<keyword evidence="8" id="KW-0964">Secreted</keyword>
<dbReference type="GO" id="GO:0071555">
    <property type="term" value="P:cell wall organization"/>
    <property type="evidence" value="ECO:0007669"/>
    <property type="project" value="UniProtKB-KW"/>
</dbReference>
<dbReference type="InterPro" id="IPR017853">
    <property type="entry name" value="GH"/>
</dbReference>
<dbReference type="AlphaFoldDB" id="A0A167QZW1"/>
<dbReference type="STRING" id="1330018.A0A167QZW1"/>
<dbReference type="GO" id="GO:0005576">
    <property type="term" value="C:extracellular region"/>
    <property type="evidence" value="ECO:0007669"/>
    <property type="project" value="TreeGrafter"/>
</dbReference>
<evidence type="ECO:0000256" key="14">
    <source>
        <dbReference type="ARBA" id="ARBA00023316"/>
    </source>
</evidence>
<keyword evidence="15" id="KW-0624">Polysaccharide degradation</keyword>
<keyword evidence="21" id="KW-1185">Reference proteome</keyword>
<dbReference type="GO" id="GO:0009986">
    <property type="term" value="C:cell surface"/>
    <property type="evidence" value="ECO:0007669"/>
    <property type="project" value="TreeGrafter"/>
</dbReference>
<evidence type="ECO:0000256" key="16">
    <source>
        <dbReference type="ARBA" id="ARBA00037649"/>
    </source>
</evidence>
<evidence type="ECO:0000256" key="2">
    <source>
        <dbReference type="ARBA" id="ARBA00004191"/>
    </source>
</evidence>
<evidence type="ECO:0000256" key="17">
    <source>
        <dbReference type="ARBA" id="ARBA00042373"/>
    </source>
</evidence>
<evidence type="ECO:0000256" key="6">
    <source>
        <dbReference type="ARBA" id="ARBA00022475"/>
    </source>
</evidence>
<keyword evidence="9" id="KW-0732">Signal</keyword>
<keyword evidence="7" id="KW-0134">Cell wall</keyword>
<comment type="function">
    <text evidence="16">Glucanases play a role in cell expansion during growth, in cell-cell fusion during mating, and in spore release during sporulation. This enzyme may be involved in beta-glucan degradation. Active on laminarin and lichenan.</text>
</comment>